<reference evidence="1 2" key="1">
    <citation type="submission" date="2013-11" db="EMBL/GenBank/DDBJ databases">
        <title>Metagenomic analysis of a methanogenic consortium involved in long chain n-alkane degradation.</title>
        <authorList>
            <person name="Davidova I.A."/>
            <person name="Callaghan A.V."/>
            <person name="Wawrik B."/>
            <person name="Pruitt S."/>
            <person name="Marks C."/>
            <person name="Duncan K.E."/>
            <person name="Suflita J.M."/>
        </authorList>
    </citation>
    <scope>NUCLEOTIDE SEQUENCE [LARGE SCALE GENOMIC DNA]</scope>
    <source>
        <strain evidence="1 2">SPR</strain>
    </source>
</reference>
<accession>A0A0D2HUH0</accession>
<proteinExistence type="predicted"/>
<evidence type="ECO:0000313" key="2">
    <source>
        <dbReference type="Proteomes" id="UP000032233"/>
    </source>
</evidence>
<protein>
    <submittedName>
        <fullName evidence="1">Uncharacterized protein</fullName>
    </submittedName>
</protein>
<gene>
    <name evidence="1" type="ORF">X474_10665</name>
</gene>
<keyword evidence="2" id="KW-1185">Reference proteome</keyword>
<dbReference type="AlphaFoldDB" id="A0A0D2HUH0"/>
<comment type="caution">
    <text evidence="1">The sequence shown here is derived from an EMBL/GenBank/DDBJ whole genome shotgun (WGS) entry which is preliminary data.</text>
</comment>
<sequence>MRLIKRSDNKSAALGLLGFRHEHDSLLYETGRFSKAAGFF</sequence>
<dbReference type="InParanoid" id="A0A0D2HUH0"/>
<organism evidence="1 2">
    <name type="scientific">Dethiosulfatarculus sandiegensis</name>
    <dbReference type="NCBI Taxonomy" id="1429043"/>
    <lineage>
        <taxon>Bacteria</taxon>
        <taxon>Pseudomonadati</taxon>
        <taxon>Thermodesulfobacteriota</taxon>
        <taxon>Desulfarculia</taxon>
        <taxon>Desulfarculales</taxon>
        <taxon>Desulfarculaceae</taxon>
        <taxon>Dethiosulfatarculus</taxon>
    </lineage>
</organism>
<name>A0A0D2HUH0_9BACT</name>
<dbReference type="Proteomes" id="UP000032233">
    <property type="component" value="Unassembled WGS sequence"/>
</dbReference>
<dbReference type="EMBL" id="AZAC01000012">
    <property type="protein sequence ID" value="KIX14088.1"/>
    <property type="molecule type" value="Genomic_DNA"/>
</dbReference>
<evidence type="ECO:0000313" key="1">
    <source>
        <dbReference type="EMBL" id="KIX14088.1"/>
    </source>
</evidence>